<dbReference type="InterPro" id="IPR006530">
    <property type="entry name" value="YD"/>
</dbReference>
<evidence type="ECO:0000256" key="2">
    <source>
        <dbReference type="SAM" id="MobiDB-lite"/>
    </source>
</evidence>
<gene>
    <name evidence="6" type="ORF">AB5J58_09985</name>
</gene>
<dbReference type="Pfam" id="PF20148">
    <property type="entry name" value="DUF6531"/>
    <property type="match status" value="1"/>
</dbReference>
<dbReference type="NCBIfam" id="TIGR01643">
    <property type="entry name" value="YD_repeat_2x"/>
    <property type="match status" value="12"/>
</dbReference>
<evidence type="ECO:0000256" key="1">
    <source>
        <dbReference type="ARBA" id="ARBA00022737"/>
    </source>
</evidence>
<dbReference type="InterPro" id="IPR022385">
    <property type="entry name" value="Rhs_assc_core"/>
</dbReference>
<name>A0AB39M6E9_9ACTN</name>
<feature type="domain" description="Outer membrane channel protein CpnT-like N-terminal" evidence="5">
    <location>
        <begin position="17"/>
        <end position="141"/>
    </location>
</feature>
<feature type="domain" description="DUF6531" evidence="3">
    <location>
        <begin position="268"/>
        <end position="340"/>
    </location>
</feature>
<dbReference type="PANTHER" id="PTHR32305">
    <property type="match status" value="1"/>
</dbReference>
<evidence type="ECO:0000259" key="4">
    <source>
        <dbReference type="Pfam" id="PF25023"/>
    </source>
</evidence>
<evidence type="ECO:0000259" key="5">
    <source>
        <dbReference type="Pfam" id="PF25547"/>
    </source>
</evidence>
<organism evidence="6">
    <name type="scientific">Streptomyces sp. R08</name>
    <dbReference type="NCBI Taxonomy" id="3238624"/>
    <lineage>
        <taxon>Bacteria</taxon>
        <taxon>Bacillati</taxon>
        <taxon>Actinomycetota</taxon>
        <taxon>Actinomycetes</taxon>
        <taxon>Kitasatosporales</taxon>
        <taxon>Streptomycetaceae</taxon>
        <taxon>Streptomyces</taxon>
    </lineage>
</organism>
<evidence type="ECO:0000313" key="6">
    <source>
        <dbReference type="EMBL" id="XDQ00488.1"/>
    </source>
</evidence>
<dbReference type="InterPro" id="IPR050708">
    <property type="entry name" value="T6SS_VgrG/RHS"/>
</dbReference>
<dbReference type="InterPro" id="IPR031325">
    <property type="entry name" value="RHS_repeat"/>
</dbReference>
<dbReference type="InterPro" id="IPR057746">
    <property type="entry name" value="CpnT-like_N"/>
</dbReference>
<proteinExistence type="predicted"/>
<dbReference type="EMBL" id="CP163431">
    <property type="protein sequence ID" value="XDQ00488.1"/>
    <property type="molecule type" value="Genomic_DNA"/>
</dbReference>
<dbReference type="SUPFAM" id="SSF69304">
    <property type="entry name" value="Tricorn protease N-terminal domain"/>
    <property type="match status" value="1"/>
</dbReference>
<evidence type="ECO:0000259" key="3">
    <source>
        <dbReference type="Pfam" id="PF20148"/>
    </source>
</evidence>
<feature type="domain" description="Teneurin-like YD-shell" evidence="4">
    <location>
        <begin position="530"/>
        <end position="713"/>
    </location>
</feature>
<dbReference type="Pfam" id="PF25547">
    <property type="entry name" value="WXG100_2"/>
    <property type="match status" value="1"/>
</dbReference>
<keyword evidence="1" id="KW-0677">Repeat</keyword>
<dbReference type="NCBIfam" id="TIGR03696">
    <property type="entry name" value="Rhs_assc_core"/>
    <property type="match status" value="1"/>
</dbReference>
<dbReference type="PANTHER" id="PTHR32305:SF15">
    <property type="entry name" value="PROTEIN RHSA-RELATED"/>
    <property type="match status" value="1"/>
</dbReference>
<sequence length="1445" mass="155561">MSVEDEARKILLHLGLWWPEADSGKLRSAAAAWRAFADAVDDVRGPVNQSASSIIHHNTGESIEAFGKFWGRYAKDKDGGWLSDLAGSGRQMATALDKFADAIDDAINKLWTQIGIDAAVIAGGVALAFFTAGLASGAAVAAADLVIEFGAGLGVAVSTTIAEIAAGTLVAATFGGIESVTVDLAVAQPLKMATGLQQGFSLDEINQAAKDGMLFGGALGAGGGVVKAGIEGAFSDTTPLLLRPPSLRPDLVELGPAARNADRTPCVGEPIDVATGAMLMTATDLALPGSLPLEFTRTHLSSYRGGVCFGPTWISTLDECLQIDGEGVVFAAADGMRLVYPVPEPGVPTMPVKGVRWPLEWDGKPDSAMTVTDPATGVVRTFAAPVPSPTFGVFHLALDSWSDRNGNRVDVERDDEGVPFGLRHSGGHYVAVDTTGPRVTALRLLDEPPSRYGPDGPVGEGTVVMRYGYDGAGNLTEVVNSIGEPMRFAYDEQGRVTKWSDRNGTWFAYVYDERGRVVRTEGVDGILSGTLTYDDTTRTTTYTDSQGRVSTHRHNAEGLVEEETDPLGNVTRTRWDEYGHRPLTVTDPLGHTTRYRYDKTGSLTKLTLPDGSLAQASYNALGLPTEIVEPGGAVWRHTYDERGNLLTTLDPTGAETRYEYDASGLPTTITNALGHTRKVAYDAAGRPVVLTDELGHATTLRRDTFGRITAVTDPLGHTTRMGWTLEGKPSWRELPDGARESWTWDGEGNPLVHTDAAGNVTRVSSTHFDLPAARIDPDGARYEFGYDTELRLTGVTGPQGRTWSYTYDEAGRLTAETDFDGRTLTYAHDGAGRLSSRTNGAGETLSLVRDARGRVVEQRSDTGDVSTIAYGSDGRLSRAANPAAEIVLERDARGRVLSETTAGRTTGFEYDALGQRTRRVTPSGLVSEWTFDPAGRPTELRSSSGLLTFHHDAAGRETERRLGPEVVLDQSWSPAGRLTAQTLTSGADRLLQHRDYAYRADGCLTEVRELTSGTRRFDLDGAGRVTGVRAHGWTETYAYDATGNVVRAEAPGQEASGEREFDGTLLRRAGRTTYEHDGQGRLVRRTLRLLDGRKRVWTYAWNAEDRLTEAVTPDGERWRYAYDPLGRRVAKYRLAGDGSAVHRTEFSWDDTRLAERTGPDGGVTTWDYAPGSHRPLTQTDRRPQPRVPGGSFLAELAESTTADRGTRYRAVVTDRVGTPTELVTPEGEVVWQRRTTLWGTPFPSAADASAEECPLRFPGQYADAETGLHYNFHRYYDPETAQYISPDPLGMAAAPNPVAYVSHPLCGMDPLGLYDCTKVNKVIDKAIQRATGGRRNTATGYHGHLSAERELEILSNPDGVYISQGGSERLVFHQGEDIVVTESKGGGGGNVVTSYGPSGPKNDSGAAAWGGSPEEPGPAVTKEMIVEGKIPTPKGGTLPPATPLR</sequence>
<protein>
    <submittedName>
        <fullName evidence="6">DUF6531 domain-containing protein</fullName>
    </submittedName>
</protein>
<dbReference type="Pfam" id="PF05593">
    <property type="entry name" value="RHS_repeat"/>
    <property type="match status" value="4"/>
</dbReference>
<dbReference type="Gene3D" id="2.180.10.10">
    <property type="entry name" value="RHS repeat-associated core"/>
    <property type="match status" value="2"/>
</dbReference>
<dbReference type="Pfam" id="PF25023">
    <property type="entry name" value="TEN_YD-shell"/>
    <property type="match status" value="1"/>
</dbReference>
<dbReference type="InterPro" id="IPR045351">
    <property type="entry name" value="DUF6531"/>
</dbReference>
<feature type="region of interest" description="Disordered" evidence="2">
    <location>
        <begin position="1153"/>
        <end position="1190"/>
    </location>
</feature>
<accession>A0AB39M6E9</accession>
<reference evidence="6" key="1">
    <citation type="submission" date="2024-07" db="EMBL/GenBank/DDBJ databases">
        <authorList>
            <person name="Yu S.T."/>
        </authorList>
    </citation>
    <scope>NUCLEOTIDE SEQUENCE</scope>
    <source>
        <strain evidence="6">R08</strain>
    </source>
</reference>
<dbReference type="InterPro" id="IPR056823">
    <property type="entry name" value="TEN-like_YD-shell"/>
</dbReference>
<feature type="region of interest" description="Disordered" evidence="2">
    <location>
        <begin position="1381"/>
        <end position="1419"/>
    </location>
</feature>
<dbReference type="RefSeq" id="WP_369187234.1">
    <property type="nucleotide sequence ID" value="NZ_CP163431.1"/>
</dbReference>